<dbReference type="EMBL" id="BRYB01004269">
    <property type="protein sequence ID" value="GMI28299.1"/>
    <property type="molecule type" value="Genomic_DNA"/>
</dbReference>
<sequence>YVLLLVGGFTAMKKKPTPLDPNMVQTYKAVQILSKQFKK</sequence>
<organism evidence="1 2">
    <name type="scientific">Tetraparma gracilis</name>
    <dbReference type="NCBI Taxonomy" id="2962635"/>
    <lineage>
        <taxon>Eukaryota</taxon>
        <taxon>Sar</taxon>
        <taxon>Stramenopiles</taxon>
        <taxon>Ochrophyta</taxon>
        <taxon>Bolidophyceae</taxon>
        <taxon>Parmales</taxon>
        <taxon>Triparmaceae</taxon>
        <taxon>Tetraparma</taxon>
    </lineage>
</organism>
<dbReference type="Proteomes" id="UP001165060">
    <property type="component" value="Unassembled WGS sequence"/>
</dbReference>
<accession>A0ABQ6MKQ0</accession>
<protein>
    <submittedName>
        <fullName evidence="1">Uncharacterized protein</fullName>
    </submittedName>
</protein>
<reference evidence="1 2" key="1">
    <citation type="journal article" date="2023" name="Commun. Biol.">
        <title>Genome analysis of Parmales, the sister group of diatoms, reveals the evolutionary specialization of diatoms from phago-mixotrophs to photoautotrophs.</title>
        <authorList>
            <person name="Ban H."/>
            <person name="Sato S."/>
            <person name="Yoshikawa S."/>
            <person name="Yamada K."/>
            <person name="Nakamura Y."/>
            <person name="Ichinomiya M."/>
            <person name="Sato N."/>
            <person name="Blanc-Mathieu R."/>
            <person name="Endo H."/>
            <person name="Kuwata A."/>
            <person name="Ogata H."/>
        </authorList>
    </citation>
    <scope>NUCLEOTIDE SEQUENCE [LARGE SCALE GENOMIC DNA]</scope>
</reference>
<keyword evidence="2" id="KW-1185">Reference proteome</keyword>
<gene>
    <name evidence="1" type="ORF">TeGR_g838</name>
</gene>
<proteinExistence type="predicted"/>
<feature type="non-terminal residue" evidence="1">
    <location>
        <position position="1"/>
    </location>
</feature>
<name>A0ABQ6MKQ0_9STRA</name>
<evidence type="ECO:0000313" key="1">
    <source>
        <dbReference type="EMBL" id="GMI28299.1"/>
    </source>
</evidence>
<evidence type="ECO:0000313" key="2">
    <source>
        <dbReference type="Proteomes" id="UP001165060"/>
    </source>
</evidence>
<comment type="caution">
    <text evidence="1">The sequence shown here is derived from an EMBL/GenBank/DDBJ whole genome shotgun (WGS) entry which is preliminary data.</text>
</comment>